<dbReference type="Pfam" id="PF00535">
    <property type="entry name" value="Glycos_transf_2"/>
    <property type="match status" value="1"/>
</dbReference>
<dbReference type="AlphaFoldDB" id="A0A8D2ITE0"/>
<dbReference type="Ensembl" id="ENSVKKT00000002192.1">
    <property type="protein sequence ID" value="ENSVKKP00000002126.1"/>
    <property type="gene ID" value="ENSVKKG00000001725.1"/>
</dbReference>
<feature type="compositionally biased region" description="Polar residues" evidence="1">
    <location>
        <begin position="31"/>
        <end position="44"/>
    </location>
</feature>
<dbReference type="PANTHER" id="PTHR22916">
    <property type="entry name" value="GLYCOSYLTRANSFERASE"/>
    <property type="match status" value="1"/>
</dbReference>
<evidence type="ECO:0000256" key="1">
    <source>
        <dbReference type="SAM" id="MobiDB-lite"/>
    </source>
</evidence>
<evidence type="ECO:0000256" key="2">
    <source>
        <dbReference type="SAM" id="SignalP"/>
    </source>
</evidence>
<dbReference type="GO" id="GO:0016758">
    <property type="term" value="F:hexosyltransferase activity"/>
    <property type="evidence" value="ECO:0007669"/>
    <property type="project" value="UniProtKB-ARBA"/>
</dbReference>
<dbReference type="InterPro" id="IPR001173">
    <property type="entry name" value="Glyco_trans_2-like"/>
</dbReference>
<protein>
    <submittedName>
        <fullName evidence="4">UDP-GlcNAc:betaGal beta-1,3-N-acetylglucosaminyltransferase like 1</fullName>
    </submittedName>
</protein>
<dbReference type="RefSeq" id="XP_044309636.1">
    <property type="nucleotide sequence ID" value="XM_044453701.1"/>
</dbReference>
<dbReference type="PANTHER" id="PTHR22916:SF3">
    <property type="entry name" value="UDP-GLCNAC:BETAGAL BETA-1,3-N-ACETYLGLUCOSAMINYLTRANSFERASE-LIKE PROTEIN 1"/>
    <property type="match status" value="1"/>
</dbReference>
<reference evidence="4" key="2">
    <citation type="submission" date="2025-09" db="UniProtKB">
        <authorList>
            <consortium name="Ensembl"/>
        </authorList>
    </citation>
    <scope>IDENTIFICATION</scope>
</reference>
<proteinExistence type="predicted"/>
<organism evidence="4 5">
    <name type="scientific">Varanus komodoensis</name>
    <name type="common">Komodo dragon</name>
    <dbReference type="NCBI Taxonomy" id="61221"/>
    <lineage>
        <taxon>Eukaryota</taxon>
        <taxon>Metazoa</taxon>
        <taxon>Chordata</taxon>
        <taxon>Craniata</taxon>
        <taxon>Vertebrata</taxon>
        <taxon>Euteleostomi</taxon>
        <taxon>Lepidosauria</taxon>
        <taxon>Squamata</taxon>
        <taxon>Bifurcata</taxon>
        <taxon>Unidentata</taxon>
        <taxon>Episquamata</taxon>
        <taxon>Toxicofera</taxon>
        <taxon>Anguimorpha</taxon>
        <taxon>Paleoanguimorpha</taxon>
        <taxon>Varanoidea</taxon>
        <taxon>Varanidae</taxon>
        <taxon>Varanus</taxon>
    </lineage>
</organism>
<dbReference type="OMA" id="GWPEDYD"/>
<name>A0A8D2ITE0_VARKO</name>
<feature type="signal peptide" evidence="2">
    <location>
        <begin position="1"/>
        <end position="18"/>
    </location>
</feature>
<dbReference type="Proteomes" id="UP000694545">
    <property type="component" value="Unplaced"/>
</dbReference>
<dbReference type="Gene3D" id="3.90.550.10">
    <property type="entry name" value="Spore Coat Polysaccharide Biosynthesis Protein SpsA, Chain A"/>
    <property type="match status" value="1"/>
</dbReference>
<accession>A0A8D2ITE0</accession>
<feature type="domain" description="Glycosyltransferase 2-like" evidence="3">
    <location>
        <begin position="90"/>
        <end position="261"/>
    </location>
</feature>
<reference evidence="4" key="1">
    <citation type="submission" date="2025-08" db="UniProtKB">
        <authorList>
            <consortium name="Ensembl"/>
        </authorList>
    </citation>
    <scope>IDENTIFICATION</scope>
</reference>
<keyword evidence="5" id="KW-1185">Reference proteome</keyword>
<sequence length="430" mass="49096">MALWLALVWKMLRVPVFFLIVQPRMDVTEMSGGSSSLPSCQQEDSCAGDSGLPKSTHPITPSPPLLGRSQLQPIAPLNREVRESSRIQVSVILPVYNAECWLEECLKSVLEQDFQGSIELSIFNDASTDNSLNIIKKWKVLLEKVGIQVLLGGSGSSQPCGVGFAKNRAVEQSSGTYLCFLDSDDVMMPQRIRLQWDANLQHPKSIIGCQIKREPAEATERYTRWINNLTQEQLLTQVFTSHGPTVIMPTWFCSREWFYHVGRFDEGGKGIPEDLLFFYEHLRKGGGVFRVDQCLLLYRYHPQAATNSILEGTIWMHRVLFVEEQILSHWTYFTIWNAGKQGRKFFRSLCLANQRKVTAFCDVDKKKITKGFYTYEESKENPKPKIPILHFRDASPPFIICVKLDLTGGQFEENLNLLKLKEGVNYHHFN</sequence>
<dbReference type="SUPFAM" id="SSF53448">
    <property type="entry name" value="Nucleotide-diphospho-sugar transferases"/>
    <property type="match status" value="1"/>
</dbReference>
<evidence type="ECO:0000313" key="4">
    <source>
        <dbReference type="Ensembl" id="ENSVKKP00000002126.1"/>
    </source>
</evidence>
<gene>
    <name evidence="4" type="primary">B3GNTL1</name>
</gene>
<dbReference type="CDD" id="cd06913">
    <property type="entry name" value="beta3GnTL1_like"/>
    <property type="match status" value="1"/>
</dbReference>
<dbReference type="GeneID" id="123035472"/>
<feature type="region of interest" description="Disordered" evidence="1">
    <location>
        <begin position="31"/>
        <end position="70"/>
    </location>
</feature>
<evidence type="ECO:0000259" key="3">
    <source>
        <dbReference type="Pfam" id="PF00535"/>
    </source>
</evidence>
<dbReference type="InterPro" id="IPR029044">
    <property type="entry name" value="Nucleotide-diphossugar_trans"/>
</dbReference>
<evidence type="ECO:0000313" key="5">
    <source>
        <dbReference type="Proteomes" id="UP000694545"/>
    </source>
</evidence>
<dbReference type="OrthoDB" id="206708at2759"/>
<feature type="chain" id="PRO_5034551675" evidence="2">
    <location>
        <begin position="19"/>
        <end position="430"/>
    </location>
</feature>
<keyword evidence="2" id="KW-0732">Signal</keyword>
<dbReference type="RefSeq" id="XP_044309635.1">
    <property type="nucleotide sequence ID" value="XM_044453700.1"/>
</dbReference>
<dbReference type="CTD" id="210004"/>
<dbReference type="KEGG" id="vko:123035472"/>